<name>A0A8S5LAM1_9CAUD</name>
<proteinExistence type="predicted"/>
<organism evidence="1">
    <name type="scientific">Podoviridae sp. ctNY03</name>
    <dbReference type="NCBI Taxonomy" id="2823558"/>
    <lineage>
        <taxon>Viruses</taxon>
        <taxon>Duplodnaviria</taxon>
        <taxon>Heunggongvirae</taxon>
        <taxon>Uroviricota</taxon>
        <taxon>Caudoviricetes</taxon>
    </lineage>
</organism>
<protein>
    <submittedName>
        <fullName evidence="1">Uncharacterized protein</fullName>
    </submittedName>
</protein>
<sequence length="95" mass="11444">MQFSALVECCSQSCYRFPYRIYVVEMFRSRNEEFIILDDGEELFRTWSFVAAARFLELVNCDHRLERLGTAIDRTYSQYRSPLEKLEMIIDIREL</sequence>
<evidence type="ECO:0000313" key="1">
    <source>
        <dbReference type="EMBL" id="DAD67002.1"/>
    </source>
</evidence>
<accession>A0A8S5LAM1</accession>
<reference evidence="1" key="1">
    <citation type="journal article" date="2021" name="Proc. Natl. Acad. Sci. U.S.A.">
        <title>A Catalog of Tens of Thousands of Viruses from Human Metagenomes Reveals Hidden Associations with Chronic Diseases.</title>
        <authorList>
            <person name="Tisza M.J."/>
            <person name="Buck C.B."/>
        </authorList>
    </citation>
    <scope>NUCLEOTIDE SEQUENCE</scope>
    <source>
        <strain evidence="1">CtNY03</strain>
    </source>
</reference>
<dbReference type="EMBL" id="BK014666">
    <property type="protein sequence ID" value="DAD67002.1"/>
    <property type="molecule type" value="Genomic_DNA"/>
</dbReference>